<sequence length="744" mass="78205">MVTTTPVRGDTPTPPPPPPRRSLLERAAGFAQRHRWTALLLWVVVLFAVWGGATVTGDAYRDDFSLPGTETQQALETMKKHGSAQAGDTLDIVLHDERGVTGTDTRERVTAMLDEVAGLPRVAQVRSPYEDRQAVSRDGTVGYATVVLDVRSEDMTTEDTRRILDTARSAQSSASSDASASDGSGGLTVELGGEAARVLAESEGGGAEGVGMLAALVILGFMFGTVIAAGLPVVTAVFAVGSTLGAIILLSHVFTIASYTPYIMMLVGLGVGIDYALLIFARYRTELVRGASPEEANRRALDLAGRTVVFAGCTVIVALLGLVALGLGSLQGMAVAVALTVLVTMLASLTLLPALLALFGKRFARQFRARAEKRAAKGGAAESGAGWRRWSDLVQRRPLAALVLAVAALGALAAPALDLRLGLGDAGNEPPASTSRKAYDLLADGFGPGFNGPLVVVAETKTAGEDPGEAGAELTRTLDDTPGIAAATDPIPAEDGKAFTVIAFPETSPQDERTGELVHTLRDDVLADLREETGTRYLVGGATTAVIDYSDTVADRMPLFVAIVVGLSLLILVALFRSLLVPLKAALLNLLSIGAALGAMTLVFQKGLFGVEPGPIEAYLPVMIFAIVFGLSMDYEIFLISRIREEWLRGGDAGAAVREGLAHTGSVVTAAGAIMIAVFGAFMLGGDRMLQQFGFGMVVAVFVDAVVIRCLIVPAALQLMGRHAWWIPAGLDRRMPRLDIEKHD</sequence>
<dbReference type="RefSeq" id="WP_326752363.1">
    <property type="nucleotide sequence ID" value="NZ_CP109134.1"/>
</dbReference>
<feature type="region of interest" description="Disordered" evidence="7">
    <location>
        <begin position="1"/>
        <end position="20"/>
    </location>
</feature>
<dbReference type="InterPro" id="IPR000731">
    <property type="entry name" value="SSD"/>
</dbReference>
<dbReference type="Gene3D" id="1.20.1640.10">
    <property type="entry name" value="Multidrug efflux transporter AcrB transmembrane domain"/>
    <property type="match status" value="2"/>
</dbReference>
<dbReference type="GeneID" id="91543050"/>
<evidence type="ECO:0000256" key="1">
    <source>
        <dbReference type="ARBA" id="ARBA00004651"/>
    </source>
</evidence>
<feature type="transmembrane region" description="Helical" evidence="8">
    <location>
        <begin position="36"/>
        <end position="55"/>
    </location>
</feature>
<proteinExistence type="inferred from homology"/>
<feature type="transmembrane region" description="Helical" evidence="8">
    <location>
        <begin position="661"/>
        <end position="684"/>
    </location>
</feature>
<feature type="transmembrane region" description="Helical" evidence="8">
    <location>
        <begin position="209"/>
        <end position="229"/>
    </location>
</feature>
<evidence type="ECO:0000256" key="5">
    <source>
        <dbReference type="ARBA" id="ARBA00022989"/>
    </source>
</evidence>
<gene>
    <name evidence="10" type="ORF">OIE73_10730</name>
</gene>
<evidence type="ECO:0000256" key="7">
    <source>
        <dbReference type="SAM" id="MobiDB-lite"/>
    </source>
</evidence>
<dbReference type="PROSITE" id="PS50156">
    <property type="entry name" value="SSD"/>
    <property type="match status" value="1"/>
</dbReference>
<keyword evidence="3" id="KW-1003">Cell membrane</keyword>
<evidence type="ECO:0000256" key="6">
    <source>
        <dbReference type="ARBA" id="ARBA00023136"/>
    </source>
</evidence>
<name>A0ABZ1GLN4_9ACTN</name>
<dbReference type="Proteomes" id="UP001335325">
    <property type="component" value="Chromosome"/>
</dbReference>
<keyword evidence="11" id="KW-1185">Reference proteome</keyword>
<keyword evidence="6 8" id="KW-0472">Membrane</keyword>
<feature type="transmembrane region" description="Helical" evidence="8">
    <location>
        <begin position="333"/>
        <end position="360"/>
    </location>
</feature>
<feature type="transmembrane region" description="Helical" evidence="8">
    <location>
        <begin position="303"/>
        <end position="327"/>
    </location>
</feature>
<comment type="subcellular location">
    <subcellularLocation>
        <location evidence="1">Cell membrane</location>
        <topology evidence="1">Multi-pass membrane protein</topology>
    </subcellularLocation>
</comment>
<organism evidence="10 11">
    <name type="scientific">Streptomyces hirsutus</name>
    <dbReference type="NCBI Taxonomy" id="35620"/>
    <lineage>
        <taxon>Bacteria</taxon>
        <taxon>Bacillati</taxon>
        <taxon>Actinomycetota</taxon>
        <taxon>Actinomycetes</taxon>
        <taxon>Kitasatosporales</taxon>
        <taxon>Streptomycetaceae</taxon>
        <taxon>Streptomyces</taxon>
    </lineage>
</organism>
<feature type="compositionally biased region" description="Low complexity" evidence="7">
    <location>
        <begin position="1"/>
        <end position="11"/>
    </location>
</feature>
<feature type="region of interest" description="Disordered" evidence="7">
    <location>
        <begin position="166"/>
        <end position="185"/>
    </location>
</feature>
<dbReference type="InterPro" id="IPR004869">
    <property type="entry name" value="MMPL_dom"/>
</dbReference>
<evidence type="ECO:0000256" key="3">
    <source>
        <dbReference type="ARBA" id="ARBA00022475"/>
    </source>
</evidence>
<evidence type="ECO:0000313" key="11">
    <source>
        <dbReference type="Proteomes" id="UP001335325"/>
    </source>
</evidence>
<feature type="transmembrane region" description="Helical" evidence="8">
    <location>
        <begin position="587"/>
        <end position="606"/>
    </location>
</feature>
<evidence type="ECO:0000313" key="10">
    <source>
        <dbReference type="EMBL" id="WSD06201.1"/>
    </source>
</evidence>
<feature type="transmembrane region" description="Helical" evidence="8">
    <location>
        <begin position="559"/>
        <end position="580"/>
    </location>
</feature>
<dbReference type="Pfam" id="PF03176">
    <property type="entry name" value="MMPL"/>
    <property type="match status" value="2"/>
</dbReference>
<feature type="transmembrane region" description="Helical" evidence="8">
    <location>
        <begin position="618"/>
        <end position="640"/>
    </location>
</feature>
<keyword evidence="4 8" id="KW-0812">Transmembrane</keyword>
<dbReference type="InterPro" id="IPR050545">
    <property type="entry name" value="Mycobact_MmpL"/>
</dbReference>
<dbReference type="EMBL" id="CP109134">
    <property type="protein sequence ID" value="WSD06201.1"/>
    <property type="molecule type" value="Genomic_DNA"/>
</dbReference>
<accession>A0ABZ1GLN4</accession>
<evidence type="ECO:0000256" key="4">
    <source>
        <dbReference type="ARBA" id="ARBA00022692"/>
    </source>
</evidence>
<feature type="transmembrane region" description="Helical" evidence="8">
    <location>
        <begin position="262"/>
        <end position="283"/>
    </location>
</feature>
<keyword evidence="5 8" id="KW-1133">Transmembrane helix</keyword>
<dbReference type="SUPFAM" id="SSF82866">
    <property type="entry name" value="Multidrug efflux transporter AcrB transmembrane domain"/>
    <property type="match status" value="2"/>
</dbReference>
<evidence type="ECO:0000256" key="8">
    <source>
        <dbReference type="SAM" id="Phobius"/>
    </source>
</evidence>
<protein>
    <submittedName>
        <fullName evidence="10">MMPL family transporter</fullName>
    </submittedName>
</protein>
<feature type="transmembrane region" description="Helical" evidence="8">
    <location>
        <begin position="398"/>
        <end position="417"/>
    </location>
</feature>
<feature type="compositionally biased region" description="Low complexity" evidence="7">
    <location>
        <begin position="169"/>
        <end position="182"/>
    </location>
</feature>
<evidence type="ECO:0000259" key="9">
    <source>
        <dbReference type="PROSITE" id="PS50156"/>
    </source>
</evidence>
<dbReference type="PANTHER" id="PTHR33406">
    <property type="entry name" value="MEMBRANE PROTEIN MJ1562-RELATED"/>
    <property type="match status" value="1"/>
</dbReference>
<evidence type="ECO:0000256" key="2">
    <source>
        <dbReference type="ARBA" id="ARBA00010157"/>
    </source>
</evidence>
<dbReference type="PANTHER" id="PTHR33406:SF11">
    <property type="entry name" value="MEMBRANE PROTEIN SCO6666-RELATED"/>
    <property type="match status" value="1"/>
</dbReference>
<feature type="transmembrane region" description="Helical" evidence="8">
    <location>
        <begin position="690"/>
        <end position="712"/>
    </location>
</feature>
<reference evidence="10 11" key="1">
    <citation type="submission" date="2022-10" db="EMBL/GenBank/DDBJ databases">
        <title>The complete genomes of actinobacterial strains from the NBC collection.</title>
        <authorList>
            <person name="Joergensen T.S."/>
            <person name="Alvarez Arevalo M."/>
            <person name="Sterndorff E.B."/>
            <person name="Faurdal D."/>
            <person name="Vuksanovic O."/>
            <person name="Mourched A.-S."/>
            <person name="Charusanti P."/>
            <person name="Shaw S."/>
            <person name="Blin K."/>
            <person name="Weber T."/>
        </authorList>
    </citation>
    <scope>NUCLEOTIDE SEQUENCE [LARGE SCALE GENOMIC DNA]</scope>
    <source>
        <strain evidence="10 11">NBC 01753</strain>
    </source>
</reference>
<feature type="transmembrane region" description="Helical" evidence="8">
    <location>
        <begin position="236"/>
        <end position="256"/>
    </location>
</feature>
<comment type="similarity">
    <text evidence="2">Belongs to the resistance-nodulation-cell division (RND) (TC 2.A.6) family. MmpL subfamily.</text>
</comment>
<feature type="domain" description="SSD" evidence="9">
    <location>
        <begin position="233"/>
        <end position="358"/>
    </location>
</feature>